<dbReference type="RefSeq" id="WP_330089501.1">
    <property type="nucleotide sequence ID" value="NZ_JAUZMY010000001.1"/>
</dbReference>
<comment type="caution">
    <text evidence="2">The sequence shown here is derived from an EMBL/GenBank/DDBJ whole genome shotgun (WGS) entry which is preliminary data.</text>
</comment>
<feature type="compositionally biased region" description="Basic and acidic residues" evidence="1">
    <location>
        <begin position="14"/>
        <end position="25"/>
    </location>
</feature>
<reference evidence="2 3" key="1">
    <citation type="submission" date="2023-08" db="EMBL/GenBank/DDBJ databases">
        <authorList>
            <person name="Girao M."/>
            <person name="Carvalho M.F."/>
        </authorList>
    </citation>
    <scope>NUCLEOTIDE SEQUENCE [LARGE SCALE GENOMIC DNA]</scope>
    <source>
        <strain evidence="2 3">CT-R113</strain>
    </source>
</reference>
<evidence type="ECO:0000313" key="2">
    <source>
        <dbReference type="EMBL" id="MEE2035667.1"/>
    </source>
</evidence>
<evidence type="ECO:0000313" key="3">
    <source>
        <dbReference type="Proteomes" id="UP001356095"/>
    </source>
</evidence>
<protein>
    <submittedName>
        <fullName evidence="2">CU044_5270 family protein</fullName>
    </submittedName>
</protein>
<organism evidence="2 3">
    <name type="scientific">Nocardiopsis codii</name>
    <dbReference type="NCBI Taxonomy" id="3065942"/>
    <lineage>
        <taxon>Bacteria</taxon>
        <taxon>Bacillati</taxon>
        <taxon>Actinomycetota</taxon>
        <taxon>Actinomycetes</taxon>
        <taxon>Streptosporangiales</taxon>
        <taxon>Nocardiopsidaceae</taxon>
        <taxon>Nocardiopsis</taxon>
    </lineage>
</organism>
<dbReference type="NCBIfam" id="NF038083">
    <property type="entry name" value="CU044_5270_fam"/>
    <property type="match status" value="1"/>
</dbReference>
<sequence length="364" mass="38959">MDDVNALRSLLNDTDPRAGRTTDFSDRQRARTKAIAMLDTAPAQRPLWRRIPVLAGAAGFVAATTAAVLVIGTAGGGPAGIPAAYAAPPEPIDVTSGTPEPGADRLLALAETAGTGGEAPGDGDVAHVSSTGQELFTVTSFAGEEPSDDDLHSAGFIPYDWQYWQGPGGDIRELRTAGEAEDTRGDVEDHREFLDNRSDDYESTIHESLVLPRDLPTDADSMTQALLGWGEGEVPPADSPEADAAVINALNHLYDNRPLDGDELAATLRVLAGFSGVEYAGPTQDPIARDGEIFQVRVEEATQTNEYRYVLDTDTGAVLYRDVTLLEEEPGESSLEQHGLELPVTVSYRTYVWSGWVPEIGDRP</sequence>
<evidence type="ECO:0000256" key="1">
    <source>
        <dbReference type="SAM" id="MobiDB-lite"/>
    </source>
</evidence>
<accession>A0ABU7K299</accession>
<keyword evidence="3" id="KW-1185">Reference proteome</keyword>
<feature type="region of interest" description="Disordered" evidence="1">
    <location>
        <begin position="1"/>
        <end position="25"/>
    </location>
</feature>
<gene>
    <name evidence="2" type="ORF">Q8791_00330</name>
</gene>
<name>A0ABU7K299_9ACTN</name>
<dbReference type="EMBL" id="JAUZMY010000001">
    <property type="protein sequence ID" value="MEE2035667.1"/>
    <property type="molecule type" value="Genomic_DNA"/>
</dbReference>
<proteinExistence type="predicted"/>
<dbReference type="InterPro" id="IPR047789">
    <property type="entry name" value="CU044_5270-like"/>
</dbReference>
<dbReference type="Proteomes" id="UP001356095">
    <property type="component" value="Unassembled WGS sequence"/>
</dbReference>